<dbReference type="Proteomes" id="UP000582837">
    <property type="component" value="Unassembled WGS sequence"/>
</dbReference>
<keyword evidence="2" id="KW-1185">Reference proteome</keyword>
<dbReference type="EMBL" id="JACHIA010000009">
    <property type="protein sequence ID" value="MBB6071616.1"/>
    <property type="molecule type" value="Genomic_DNA"/>
</dbReference>
<accession>A0A841H0Y4</accession>
<dbReference type="AlphaFoldDB" id="A0A841H0Y4"/>
<gene>
    <name evidence="1" type="ORF">HNQ61_003244</name>
</gene>
<evidence type="ECO:0000313" key="2">
    <source>
        <dbReference type="Proteomes" id="UP000582837"/>
    </source>
</evidence>
<proteinExistence type="predicted"/>
<sequence length="31" mass="3300">MFSNPSRRLTTKSNILRSGAQVGAAMVFDSG</sequence>
<comment type="caution">
    <text evidence="1">The sequence shown here is derived from an EMBL/GenBank/DDBJ whole genome shotgun (WGS) entry which is preliminary data.</text>
</comment>
<organism evidence="1 2">
    <name type="scientific">Longimicrobium terrae</name>
    <dbReference type="NCBI Taxonomy" id="1639882"/>
    <lineage>
        <taxon>Bacteria</taxon>
        <taxon>Pseudomonadati</taxon>
        <taxon>Gemmatimonadota</taxon>
        <taxon>Longimicrobiia</taxon>
        <taxon>Longimicrobiales</taxon>
        <taxon>Longimicrobiaceae</taxon>
        <taxon>Longimicrobium</taxon>
    </lineage>
</organism>
<reference evidence="1 2" key="1">
    <citation type="submission" date="2020-08" db="EMBL/GenBank/DDBJ databases">
        <title>Genomic Encyclopedia of Type Strains, Phase IV (KMG-IV): sequencing the most valuable type-strain genomes for metagenomic binning, comparative biology and taxonomic classification.</title>
        <authorList>
            <person name="Goeker M."/>
        </authorList>
    </citation>
    <scope>NUCLEOTIDE SEQUENCE [LARGE SCALE GENOMIC DNA]</scope>
    <source>
        <strain evidence="1 2">DSM 29007</strain>
    </source>
</reference>
<evidence type="ECO:0000313" key="1">
    <source>
        <dbReference type="EMBL" id="MBB6071616.1"/>
    </source>
</evidence>
<name>A0A841H0Y4_9BACT</name>
<protein>
    <submittedName>
        <fullName evidence="1">Uncharacterized protein</fullName>
    </submittedName>
</protein>